<keyword evidence="3 4" id="KW-0408">Iron</keyword>
<keyword evidence="1 4" id="KW-0349">Heme</keyword>
<dbReference type="EMBL" id="CP036274">
    <property type="protein sequence ID" value="QDU25222.1"/>
    <property type="molecule type" value="Genomic_DNA"/>
</dbReference>
<dbReference type="GO" id="GO:0046872">
    <property type="term" value="F:metal ion binding"/>
    <property type="evidence" value="ECO:0007669"/>
    <property type="project" value="UniProtKB-KW"/>
</dbReference>
<dbReference type="InterPro" id="IPR055557">
    <property type="entry name" value="DUF7133"/>
</dbReference>
<dbReference type="Pfam" id="PF00034">
    <property type="entry name" value="Cytochrom_C"/>
    <property type="match status" value="1"/>
</dbReference>
<evidence type="ECO:0000256" key="4">
    <source>
        <dbReference type="PROSITE-ProRule" id="PRU00433"/>
    </source>
</evidence>
<protein>
    <submittedName>
        <fullName evidence="6">Cytochrome c</fullName>
    </submittedName>
</protein>
<dbReference type="PANTHER" id="PTHR33546:SF1">
    <property type="entry name" value="LARGE, MULTIFUNCTIONAL SECRETED PROTEIN"/>
    <property type="match status" value="1"/>
</dbReference>
<accession>A0A517Y524</accession>
<dbReference type="PANTHER" id="PTHR33546">
    <property type="entry name" value="LARGE, MULTIFUNCTIONAL SECRETED PROTEIN-RELATED"/>
    <property type="match status" value="1"/>
</dbReference>
<dbReference type="SUPFAM" id="SSF46626">
    <property type="entry name" value="Cytochrome c"/>
    <property type="match status" value="1"/>
</dbReference>
<dbReference type="PROSITE" id="PS51007">
    <property type="entry name" value="CYTC"/>
    <property type="match status" value="1"/>
</dbReference>
<dbReference type="InterPro" id="IPR008979">
    <property type="entry name" value="Galactose-bd-like_sf"/>
</dbReference>
<dbReference type="KEGG" id="aagg:ETAA8_02850"/>
<dbReference type="OrthoDB" id="223239at2"/>
<evidence type="ECO:0000256" key="2">
    <source>
        <dbReference type="ARBA" id="ARBA00022723"/>
    </source>
</evidence>
<dbReference type="Gene3D" id="2.60.120.260">
    <property type="entry name" value="Galactose-binding domain-like"/>
    <property type="match status" value="1"/>
</dbReference>
<dbReference type="InterPro" id="IPR011042">
    <property type="entry name" value="6-blade_b-propeller_TolB-like"/>
</dbReference>
<keyword evidence="7" id="KW-1185">Reference proteome</keyword>
<dbReference type="Gene3D" id="2.120.10.30">
    <property type="entry name" value="TolB, C-terminal domain"/>
    <property type="match status" value="1"/>
</dbReference>
<dbReference type="AlphaFoldDB" id="A0A517Y524"/>
<proteinExistence type="predicted"/>
<feature type="domain" description="Cytochrome c" evidence="5">
    <location>
        <begin position="1131"/>
        <end position="1266"/>
    </location>
</feature>
<dbReference type="InterPro" id="IPR016024">
    <property type="entry name" value="ARM-type_fold"/>
</dbReference>
<dbReference type="SUPFAM" id="SSF48371">
    <property type="entry name" value="ARM repeat"/>
    <property type="match status" value="2"/>
</dbReference>
<dbReference type="SUPFAM" id="SSF50952">
    <property type="entry name" value="Soluble quinoprotein glucose dehydrogenase"/>
    <property type="match status" value="1"/>
</dbReference>
<dbReference type="Pfam" id="PF23500">
    <property type="entry name" value="DUF7133"/>
    <property type="match status" value="1"/>
</dbReference>
<dbReference type="InterPro" id="IPR011041">
    <property type="entry name" value="Quinoprot_gluc/sorb_DH_b-prop"/>
</dbReference>
<dbReference type="InterPro" id="IPR036909">
    <property type="entry name" value="Cyt_c-like_dom_sf"/>
</dbReference>
<dbReference type="InterPro" id="IPR013427">
    <property type="entry name" value="Haem-bd_dom_put"/>
</dbReference>
<evidence type="ECO:0000259" key="5">
    <source>
        <dbReference type="PROSITE" id="PS51007"/>
    </source>
</evidence>
<dbReference type="Pfam" id="PF13646">
    <property type="entry name" value="HEAT_2"/>
    <property type="match status" value="1"/>
</dbReference>
<evidence type="ECO:0000313" key="7">
    <source>
        <dbReference type="Proteomes" id="UP000315017"/>
    </source>
</evidence>
<evidence type="ECO:0000256" key="1">
    <source>
        <dbReference type="ARBA" id="ARBA00022617"/>
    </source>
</evidence>
<dbReference type="Gene3D" id="1.25.10.10">
    <property type="entry name" value="Leucine-rich Repeat Variant"/>
    <property type="match status" value="1"/>
</dbReference>
<dbReference type="Proteomes" id="UP000315017">
    <property type="component" value="Chromosome"/>
</dbReference>
<dbReference type="SUPFAM" id="SSF49785">
    <property type="entry name" value="Galactose-binding domain-like"/>
    <property type="match status" value="1"/>
</dbReference>
<reference evidence="6 7" key="1">
    <citation type="submission" date="2019-02" db="EMBL/GenBank/DDBJ databases">
        <title>Deep-cultivation of Planctomycetes and their phenomic and genomic characterization uncovers novel biology.</title>
        <authorList>
            <person name="Wiegand S."/>
            <person name="Jogler M."/>
            <person name="Boedeker C."/>
            <person name="Pinto D."/>
            <person name="Vollmers J."/>
            <person name="Rivas-Marin E."/>
            <person name="Kohn T."/>
            <person name="Peeters S.H."/>
            <person name="Heuer A."/>
            <person name="Rast P."/>
            <person name="Oberbeckmann S."/>
            <person name="Bunk B."/>
            <person name="Jeske O."/>
            <person name="Meyerdierks A."/>
            <person name="Storesund J.E."/>
            <person name="Kallscheuer N."/>
            <person name="Luecker S."/>
            <person name="Lage O.M."/>
            <person name="Pohl T."/>
            <person name="Merkel B.J."/>
            <person name="Hornburger P."/>
            <person name="Mueller R.-W."/>
            <person name="Bruemmer F."/>
            <person name="Labrenz M."/>
            <person name="Spormann A.M."/>
            <person name="Op den Camp H."/>
            <person name="Overmann J."/>
            <person name="Amann R."/>
            <person name="Jetten M.S.M."/>
            <person name="Mascher T."/>
            <person name="Medema M.H."/>
            <person name="Devos D.P."/>
            <person name="Kaster A.-K."/>
            <person name="Ovreas L."/>
            <person name="Rohde M."/>
            <person name="Galperin M.Y."/>
            <person name="Jogler C."/>
        </authorList>
    </citation>
    <scope>NUCLEOTIDE SEQUENCE [LARGE SCALE GENOMIC DNA]</scope>
    <source>
        <strain evidence="6 7">ETA_A8</strain>
    </source>
</reference>
<dbReference type="GO" id="GO:0009055">
    <property type="term" value="F:electron transfer activity"/>
    <property type="evidence" value="ECO:0007669"/>
    <property type="project" value="InterPro"/>
</dbReference>
<sequence length="1280" mass="140682">MNGRNRAAVAQLQSWSQIACCSLALTIASQLGSWAGALLAQDPALEAQWIWTSAHPKDAVPAKAECHFRKTFALKEPTAAHLAIAADDEYELYINGRRIGIGESTKKLDEYDVTKSLVRGPNVIAVKVTNQTAGSAALVVRLTVQEKETGWKSFSSDTSWKTTLRPFPLWNTVLYSDRGWDGAVAFGPLGSTAPWDRREEVPVAETHRNERFDISPEFEVQQLLKGDEVGSLIACTFNEFGNLLCSKEGGPLLMVFDSDNDRQLDKSRVYCDKVKSCQGILALNGEVFVTADGPDGPALYRLADKDRNGTLEDVRTVLKLPTENSEHGGHGVVLGPDGLIYVMLGNHVKMEVAPDVGSPHRDYYEGDIVGPKYEDPTGHAAGVTAPGGVVVRTDPTGSGVQIVAGGLRNPYDLCFNREGEMFIHDADMESDEGLPWYRPTRLAHILPGGEYGWRSGWSKWPEYFVDSLPATLDTGKGSPTGIVAYNHFMFPLRYHGAIFTADWSKGTITAVKMQRNGATYKATPEVFLSGNPLNVTDLDVGPDGWLYFVTGGRGTAGGVYRVMWKGTVPEQISNVGTGLTAVIRQPQITSAFARQNIAALKKQMGDTWNPSLIGVAQSAANPVNYRLQALDLMQLYGPEPTPELLLQLSQEKNEIVRAKAAQLMGLHPSEDGHVRLIEMLDDSDRFVRRSACEALSRADQAPPVDKLLKMLASDDRFEAWSARRLLERMPVVAWKKRVLDGEGHRLLIQGGLALMIAHPSKEHGLEVLQKVQKHMQQFVSDGDFIDLLRLTQVALHQGEVPPEEVPALRTLLAEEFPSGEPTMNRELIRLLTAMQETSITPRYLEYLKSGVTDADKLHMAMHLRFVEAGWTAEQRLELLTFYEAANNKKGGGSYARYIIAATRDFAKTMSEQESRLVLAQGTDMPNAALGALYTLPEQIDDTTLQSLVDLDGRLADRQGDSFQRLKVGIVAVLSRSGDEASLAYLRKIWERDPDRRQAIAVGLSQKPDGDNWPYLVRSLPSLEPAAAREVLGKLATVPQAPEEPDPYRNVILLGLKMKEKGSEPAIELLQFWTGEELSADADTATKLASWQKWFTQTYPEMPDAVIPAAPDAKYTFDALLSYLNGEEAEKATATRGAEVFVKAQCAKCHRFGDRGESMGPDLTTVANRFTKRELLESIYYPSMVISSQYQAKTVQTTDGRTLTGLVAPGGGGETVILTQTGERISVPAGEIEETKPSKVSAMPAGLLETLTPEEIADLMAYMQRTGKSGIARRPLEKLNR</sequence>
<keyword evidence="2 4" id="KW-0479">Metal-binding</keyword>
<dbReference type="Gene3D" id="1.10.760.10">
    <property type="entry name" value="Cytochrome c-like domain"/>
    <property type="match status" value="1"/>
</dbReference>
<organism evidence="6 7">
    <name type="scientific">Anatilimnocola aggregata</name>
    <dbReference type="NCBI Taxonomy" id="2528021"/>
    <lineage>
        <taxon>Bacteria</taxon>
        <taxon>Pseudomonadati</taxon>
        <taxon>Planctomycetota</taxon>
        <taxon>Planctomycetia</taxon>
        <taxon>Pirellulales</taxon>
        <taxon>Pirellulaceae</taxon>
        <taxon>Anatilimnocola</taxon>
    </lineage>
</organism>
<dbReference type="RefSeq" id="WP_145083807.1">
    <property type="nucleotide sequence ID" value="NZ_CP036274.1"/>
</dbReference>
<dbReference type="InterPro" id="IPR009056">
    <property type="entry name" value="Cyt_c-like_dom"/>
</dbReference>
<name>A0A517Y524_9BACT</name>
<dbReference type="GO" id="GO:0020037">
    <property type="term" value="F:heme binding"/>
    <property type="evidence" value="ECO:0007669"/>
    <property type="project" value="InterPro"/>
</dbReference>
<gene>
    <name evidence="6" type="ORF">ETAA8_02850</name>
</gene>
<evidence type="ECO:0000256" key="3">
    <source>
        <dbReference type="ARBA" id="ARBA00023004"/>
    </source>
</evidence>
<evidence type="ECO:0000313" key="6">
    <source>
        <dbReference type="EMBL" id="QDU25222.1"/>
    </source>
</evidence>
<dbReference type="InterPro" id="IPR011989">
    <property type="entry name" value="ARM-like"/>
</dbReference>
<dbReference type="NCBIfam" id="TIGR02603">
    <property type="entry name" value="CxxCH_TIGR02603"/>
    <property type="match status" value="1"/>
</dbReference>